<feature type="transmembrane region" description="Helical" evidence="5">
    <location>
        <begin position="308"/>
        <end position="328"/>
    </location>
</feature>
<dbReference type="InterPro" id="IPR011701">
    <property type="entry name" value="MFS"/>
</dbReference>
<evidence type="ECO:0000256" key="5">
    <source>
        <dbReference type="SAM" id="Phobius"/>
    </source>
</evidence>
<dbReference type="PANTHER" id="PTHR23501">
    <property type="entry name" value="MAJOR FACILITATOR SUPERFAMILY"/>
    <property type="match status" value="1"/>
</dbReference>
<dbReference type="InterPro" id="IPR036259">
    <property type="entry name" value="MFS_trans_sf"/>
</dbReference>
<organism evidence="6 7">
    <name type="scientific">Pseudopithomyces chartarum</name>
    <dbReference type="NCBI Taxonomy" id="1892770"/>
    <lineage>
        <taxon>Eukaryota</taxon>
        <taxon>Fungi</taxon>
        <taxon>Dikarya</taxon>
        <taxon>Ascomycota</taxon>
        <taxon>Pezizomycotina</taxon>
        <taxon>Dothideomycetes</taxon>
        <taxon>Pleosporomycetidae</taxon>
        <taxon>Pleosporales</taxon>
        <taxon>Massarineae</taxon>
        <taxon>Didymosphaeriaceae</taxon>
        <taxon>Pseudopithomyces</taxon>
    </lineage>
</organism>
<feature type="transmembrane region" description="Helical" evidence="5">
    <location>
        <begin position="136"/>
        <end position="153"/>
    </location>
</feature>
<comment type="subcellular location">
    <subcellularLocation>
        <location evidence="1">Membrane</location>
        <topology evidence="1">Multi-pass membrane protein</topology>
    </subcellularLocation>
</comment>
<sequence length="593" mass="65569">MSLTPEGPAPLATIERIPPTIDAEKAGHADITVPSEGSDIVDDDKSDTFQQGIERVRAITEIWSKTTLVSMFILLYLIHFVDMFQNYVDSALNPYITSEFHKHGLLTVGNVMSTALGGCIPLATAKIIDIWGRVEGFVFMLVLAVVGMIMKAVCQNMETYIAAHVLYWTGHIGVIYVADVMCADMTSLKNRMIIFGINGTPRIVATFTAPRVAAAFLNHLNFRWAFGAFAIIMVACSLPAMGVMVFMYRKARRAGLASRPRSGRNLTHSLAYYFVQFDIAGILLLMFAFCLFMLPFTLVNYAPNGWKTGYIIAMIVLGILLFPTFVAYERYLAPVPFLPWKYLKEPTIVGSCVLYGVMFLSVFCWNAYYGTYLQVVHRLSIENANYVLNAFSLTSSVFGPIIGWFISRTGNYKWIAMIGVPITLLGTALLIPLRTPSTNPGVLAFTQILVGLGTGIFATCGQIAVMAPVTHQQIAAVNALWGLFGGFGSSIGYSISGALWTSILPQQLYNRLPEQSKDRYMEIFGDINVQMSFADGTPERDAVVGAFAHTERIMLITGTCFVPLCIASIWFWRNINVKKLEEQRGVQTKGTVF</sequence>
<dbReference type="SUPFAM" id="SSF103473">
    <property type="entry name" value="MFS general substrate transporter"/>
    <property type="match status" value="2"/>
</dbReference>
<keyword evidence="3 5" id="KW-1133">Transmembrane helix</keyword>
<dbReference type="EMBL" id="WVTA01000021">
    <property type="protein sequence ID" value="KAK3196946.1"/>
    <property type="molecule type" value="Genomic_DNA"/>
</dbReference>
<feature type="transmembrane region" description="Helical" evidence="5">
    <location>
        <begin position="62"/>
        <end position="84"/>
    </location>
</feature>
<comment type="caution">
    <text evidence="6">The sequence shown here is derived from an EMBL/GenBank/DDBJ whole genome shotgun (WGS) entry which is preliminary data.</text>
</comment>
<evidence type="ECO:0000313" key="6">
    <source>
        <dbReference type="EMBL" id="KAK3196946.1"/>
    </source>
</evidence>
<keyword evidence="4 5" id="KW-0472">Membrane</keyword>
<feature type="transmembrane region" description="Helical" evidence="5">
    <location>
        <begin position="553"/>
        <end position="572"/>
    </location>
</feature>
<dbReference type="AlphaFoldDB" id="A0AAN6RAE0"/>
<feature type="transmembrane region" description="Helical" evidence="5">
    <location>
        <begin position="203"/>
        <end position="220"/>
    </location>
</feature>
<gene>
    <name evidence="6" type="ORF">GRF29_1536g50219</name>
</gene>
<keyword evidence="2 5" id="KW-0812">Transmembrane</keyword>
<proteinExistence type="predicted"/>
<feature type="transmembrane region" description="Helical" evidence="5">
    <location>
        <begin position="104"/>
        <end position="124"/>
    </location>
</feature>
<reference evidence="6 7" key="1">
    <citation type="submission" date="2021-02" db="EMBL/GenBank/DDBJ databases">
        <title>Genome assembly of Pseudopithomyces chartarum.</title>
        <authorList>
            <person name="Jauregui R."/>
            <person name="Singh J."/>
            <person name="Voisey C."/>
        </authorList>
    </citation>
    <scope>NUCLEOTIDE SEQUENCE [LARGE SCALE GENOMIC DNA]</scope>
    <source>
        <strain evidence="6 7">AGR01</strain>
    </source>
</reference>
<feature type="transmembrane region" description="Helical" evidence="5">
    <location>
        <begin position="226"/>
        <end position="249"/>
    </location>
</feature>
<keyword evidence="7" id="KW-1185">Reference proteome</keyword>
<feature type="transmembrane region" description="Helical" evidence="5">
    <location>
        <begin position="388"/>
        <end position="407"/>
    </location>
</feature>
<feature type="transmembrane region" description="Helical" evidence="5">
    <location>
        <begin position="348"/>
        <end position="368"/>
    </location>
</feature>
<dbReference type="GO" id="GO:0005886">
    <property type="term" value="C:plasma membrane"/>
    <property type="evidence" value="ECO:0007669"/>
    <property type="project" value="TreeGrafter"/>
</dbReference>
<evidence type="ECO:0000256" key="1">
    <source>
        <dbReference type="ARBA" id="ARBA00004141"/>
    </source>
</evidence>
<evidence type="ECO:0000256" key="3">
    <source>
        <dbReference type="ARBA" id="ARBA00022989"/>
    </source>
</evidence>
<accession>A0AAN6RAE0</accession>
<dbReference type="Gene3D" id="1.20.1250.20">
    <property type="entry name" value="MFS general substrate transporter like domains"/>
    <property type="match status" value="2"/>
</dbReference>
<feature type="transmembrane region" description="Helical" evidence="5">
    <location>
        <begin position="270"/>
        <end position="296"/>
    </location>
</feature>
<name>A0AAN6RAE0_9PLEO</name>
<evidence type="ECO:0000313" key="7">
    <source>
        <dbReference type="Proteomes" id="UP001280581"/>
    </source>
</evidence>
<dbReference type="Proteomes" id="UP001280581">
    <property type="component" value="Unassembled WGS sequence"/>
</dbReference>
<protein>
    <recommendedName>
        <fullName evidence="8">Siderophore iron transporter mirB</fullName>
    </recommendedName>
</protein>
<evidence type="ECO:0008006" key="8">
    <source>
        <dbReference type="Google" id="ProtNLM"/>
    </source>
</evidence>
<dbReference type="GO" id="GO:0022857">
    <property type="term" value="F:transmembrane transporter activity"/>
    <property type="evidence" value="ECO:0007669"/>
    <property type="project" value="InterPro"/>
</dbReference>
<evidence type="ECO:0000256" key="4">
    <source>
        <dbReference type="ARBA" id="ARBA00023136"/>
    </source>
</evidence>
<feature type="transmembrane region" description="Helical" evidence="5">
    <location>
        <begin position="479"/>
        <end position="503"/>
    </location>
</feature>
<evidence type="ECO:0000256" key="2">
    <source>
        <dbReference type="ARBA" id="ARBA00022692"/>
    </source>
</evidence>
<feature type="transmembrane region" description="Helical" evidence="5">
    <location>
        <begin position="414"/>
        <end position="433"/>
    </location>
</feature>
<dbReference type="Pfam" id="PF07690">
    <property type="entry name" value="MFS_1"/>
    <property type="match status" value="1"/>
</dbReference>
<feature type="transmembrane region" description="Helical" evidence="5">
    <location>
        <begin position="165"/>
        <end position="182"/>
    </location>
</feature>
<dbReference type="PANTHER" id="PTHR23501:SF107">
    <property type="entry name" value="TRANSPORTER, PUTATIVE (AFU_ORTHOLOGUE AFUA_7G04730)-RELATED"/>
    <property type="match status" value="1"/>
</dbReference>
<feature type="transmembrane region" description="Helical" evidence="5">
    <location>
        <begin position="445"/>
        <end position="467"/>
    </location>
</feature>